<gene>
    <name evidence="1" type="ORF">A4D02_27275</name>
</gene>
<keyword evidence="2" id="KW-1185">Reference proteome</keyword>
<name>A0ABX3NZP3_9BACT</name>
<organism evidence="1 2">
    <name type="scientific">Niastella koreensis</name>
    <dbReference type="NCBI Taxonomy" id="354356"/>
    <lineage>
        <taxon>Bacteria</taxon>
        <taxon>Pseudomonadati</taxon>
        <taxon>Bacteroidota</taxon>
        <taxon>Chitinophagia</taxon>
        <taxon>Chitinophagales</taxon>
        <taxon>Chitinophagaceae</taxon>
        <taxon>Niastella</taxon>
    </lineage>
</organism>
<accession>A0ABX3NZP3</accession>
<proteinExistence type="predicted"/>
<dbReference type="RefSeq" id="WP_014219458.1">
    <property type="nucleotide sequence ID" value="NZ_LWBO01000007.1"/>
</dbReference>
<sequence length="381" mass="41761">MYPKSTFGYDLEFFQHYHKDLIVLGDGSSGAAVIVLPAYQGRVMTSTTGGMNGKSFGWVNHDLIASGKRVEHMNAFGGEERVWLGPEGGQFSVFFKKDTEFTFNNWFVPAALDTEPFNVVSTSSTHASFNRAIQLENYSGNVLDFEINRTIRLMENKSIEDLLGVDIPDSIKYVGFESENGLTNTGNHAWDKTTGMLSIWILCMLNASDDTHVAIPYKKGDPSALGKIVTDDYFGKVPAERLQVSDGLILFKADANYRSKIGISPLRALPLAIGYDATNLVLTVTRFSLPEEVTDYVNSLWQLQDDPFAGDAVNAYNDGPINGSQMGRFYEVESSSPAAALGPGQSIVHRNAVIHFTGSKEDLNTISMQLLDLPVDAISLG</sequence>
<evidence type="ECO:0000313" key="1">
    <source>
        <dbReference type="EMBL" id="OQP50138.1"/>
    </source>
</evidence>
<reference evidence="1 2" key="1">
    <citation type="submission" date="2016-04" db="EMBL/GenBank/DDBJ databases">
        <authorList>
            <person name="Chen L."/>
            <person name="Zhuang W."/>
            <person name="Wang G."/>
        </authorList>
    </citation>
    <scope>NUCLEOTIDE SEQUENCE [LARGE SCALE GENOMIC DNA]</scope>
    <source>
        <strain evidence="2">GR20</strain>
    </source>
</reference>
<dbReference type="EMBL" id="LWBO01000007">
    <property type="protein sequence ID" value="OQP50138.1"/>
    <property type="molecule type" value="Genomic_DNA"/>
</dbReference>
<dbReference type="Pfam" id="PF20583">
    <property type="entry name" value="DUF6786"/>
    <property type="match status" value="1"/>
</dbReference>
<dbReference type="Proteomes" id="UP000192277">
    <property type="component" value="Unassembled WGS sequence"/>
</dbReference>
<evidence type="ECO:0000313" key="2">
    <source>
        <dbReference type="Proteomes" id="UP000192277"/>
    </source>
</evidence>
<comment type="caution">
    <text evidence="1">The sequence shown here is derived from an EMBL/GenBank/DDBJ whole genome shotgun (WGS) entry which is preliminary data.</text>
</comment>
<protein>
    <submittedName>
        <fullName evidence="1">Uncharacterized protein</fullName>
    </submittedName>
</protein>
<dbReference type="InterPro" id="IPR046713">
    <property type="entry name" value="DUF6786"/>
</dbReference>